<dbReference type="InterPro" id="IPR011044">
    <property type="entry name" value="Quino_amine_DH_bsu"/>
</dbReference>
<comment type="caution">
    <text evidence="2">The sequence shown here is derived from an EMBL/GenBank/DDBJ whole genome shotgun (WGS) entry which is preliminary data.</text>
</comment>
<dbReference type="Pfam" id="PF08309">
    <property type="entry name" value="LVIVD"/>
    <property type="match status" value="2"/>
</dbReference>
<proteinExistence type="predicted"/>
<reference evidence="2" key="1">
    <citation type="journal article" date="2020" name="mSystems">
        <title>Genome- and Community-Level Interaction Insights into Carbon Utilization and Element Cycling Functions of Hydrothermarchaeota in Hydrothermal Sediment.</title>
        <authorList>
            <person name="Zhou Z."/>
            <person name="Liu Y."/>
            <person name="Xu W."/>
            <person name="Pan J."/>
            <person name="Luo Z.H."/>
            <person name="Li M."/>
        </authorList>
    </citation>
    <scope>NUCLEOTIDE SEQUENCE [LARGE SCALE GENOMIC DNA]</scope>
    <source>
        <strain evidence="2">SpSt-236</strain>
        <strain evidence="1">SpSt-265</strain>
    </source>
</reference>
<protein>
    <submittedName>
        <fullName evidence="2">Uncharacterized protein</fullName>
    </submittedName>
</protein>
<evidence type="ECO:0000313" key="2">
    <source>
        <dbReference type="EMBL" id="HEE18070.1"/>
    </source>
</evidence>
<evidence type="ECO:0000313" key="1">
    <source>
        <dbReference type="EMBL" id="HEA86400.1"/>
    </source>
</evidence>
<dbReference type="SUPFAM" id="SSF50969">
    <property type="entry name" value="YVTN repeat-like/Quinoprotein amine dehydrogenase"/>
    <property type="match status" value="1"/>
</dbReference>
<name>A0A7C2AM01_UNCW3</name>
<dbReference type="EMBL" id="DSKA01000060">
    <property type="protein sequence ID" value="HEE18070.1"/>
    <property type="molecule type" value="Genomic_DNA"/>
</dbReference>
<dbReference type="InterPro" id="IPR013211">
    <property type="entry name" value="LVIVD"/>
</dbReference>
<sequence>MSGAAGFACAVILNKILTVKAAGTQMTEESVMHFRTVLTGLIIFLLSALSGCRLFPARPEVITYSTGGQVEDLCIHGNRLFVANGDSGVLVLDITEPEAPVKLAERKFPFYHFRAIHAYDTLVFAGTDSGNIFRFILRDTALILATLQDFTLTGPIVGITYSALDGFVYVLTPKKLAVFCPEPWHYKEKLLYYSDAVDIDGRSNEAGARIAQRMDGIRVFFASLVADTVAINHTDFFYDYEGMEGIFRNDSRIGYRGLFIADGVDGLWGVGIGANNEQDTLYRFDTRGFAYDGCASGEYVYVADGGGVSVLRMSLSEKLREVCYLQLPGLTRKLVAYNDIPGNRFYIFAASGAGGLHIFRQWQ</sequence>
<gene>
    <name evidence="2" type="ORF">ENP62_00765</name>
    <name evidence="1" type="ORF">ENP94_00075</name>
</gene>
<accession>A0A7C2AM01</accession>
<dbReference type="AlphaFoldDB" id="A0A7C2AM01"/>
<organism evidence="2">
    <name type="scientific">candidate division WOR-3 bacterium</name>
    <dbReference type="NCBI Taxonomy" id="2052148"/>
    <lineage>
        <taxon>Bacteria</taxon>
        <taxon>Bacteria division WOR-3</taxon>
    </lineage>
</organism>
<dbReference type="EMBL" id="DSLG01000001">
    <property type="protein sequence ID" value="HEA86400.1"/>
    <property type="molecule type" value="Genomic_DNA"/>
</dbReference>